<dbReference type="AlphaFoldDB" id="A0ABD6CSR6"/>
<feature type="region of interest" description="Disordered" evidence="1">
    <location>
        <begin position="109"/>
        <end position="130"/>
    </location>
</feature>
<accession>A0ABD6CSR6</accession>
<gene>
    <name evidence="2" type="ORF">ACFSBX_15530</name>
</gene>
<keyword evidence="3" id="KW-1185">Reference proteome</keyword>
<dbReference type="EMBL" id="JBHUDK010000014">
    <property type="protein sequence ID" value="MFD1600358.1"/>
    <property type="molecule type" value="Genomic_DNA"/>
</dbReference>
<evidence type="ECO:0000313" key="2">
    <source>
        <dbReference type="EMBL" id="MFD1600358.1"/>
    </source>
</evidence>
<evidence type="ECO:0000256" key="1">
    <source>
        <dbReference type="SAM" id="MobiDB-lite"/>
    </source>
</evidence>
<reference evidence="2 3" key="1">
    <citation type="journal article" date="2019" name="Int. J. Syst. Evol. Microbiol.">
        <title>The Global Catalogue of Microorganisms (GCM) 10K type strain sequencing project: providing services to taxonomists for standard genome sequencing and annotation.</title>
        <authorList>
            <consortium name="The Broad Institute Genomics Platform"/>
            <consortium name="The Broad Institute Genome Sequencing Center for Infectious Disease"/>
            <person name="Wu L."/>
            <person name="Ma J."/>
        </authorList>
    </citation>
    <scope>NUCLEOTIDE SEQUENCE [LARGE SCALE GENOMIC DNA]</scope>
    <source>
        <strain evidence="2 3">CGMCC 1.12121</strain>
    </source>
</reference>
<proteinExistence type="predicted"/>
<protein>
    <recommendedName>
        <fullName evidence="4">HU domain-containing protein</fullName>
    </recommendedName>
</protein>
<organism evidence="2 3">
    <name type="scientific">Halobellus rarus</name>
    <dbReference type="NCBI Taxonomy" id="1126237"/>
    <lineage>
        <taxon>Archaea</taxon>
        <taxon>Methanobacteriati</taxon>
        <taxon>Methanobacteriota</taxon>
        <taxon>Stenosarchaea group</taxon>
        <taxon>Halobacteria</taxon>
        <taxon>Halobacteriales</taxon>
        <taxon>Haloferacaceae</taxon>
        <taxon>Halobellus</taxon>
    </lineage>
</organism>
<sequence>MALGGTFVDPGAPRSYDGRIRATIFFEDVQRDCLERLDATQSPGAVLGVLEGAIKALNAGDVSELDCELLFGPVQQLISSDTTVFETDKPPRRSCMPVSLSSQGVRFRTTSTESIRSEEPVSRVSGIGIR</sequence>
<comment type="caution">
    <text evidence="2">The sequence shown here is derived from an EMBL/GenBank/DDBJ whole genome shotgun (WGS) entry which is preliminary data.</text>
</comment>
<dbReference type="Proteomes" id="UP001597085">
    <property type="component" value="Unassembled WGS sequence"/>
</dbReference>
<evidence type="ECO:0008006" key="4">
    <source>
        <dbReference type="Google" id="ProtNLM"/>
    </source>
</evidence>
<dbReference type="RefSeq" id="WP_256421943.1">
    <property type="nucleotide sequence ID" value="NZ_JANHDI010000009.1"/>
</dbReference>
<evidence type="ECO:0000313" key="3">
    <source>
        <dbReference type="Proteomes" id="UP001597085"/>
    </source>
</evidence>
<name>A0ABD6CSR6_9EURY</name>